<keyword evidence="2" id="KW-0732">Signal</keyword>
<sequence>MLLRNLAIAAALCVTSTQAFAPAPTSMRVQTARNLMSAAEVKSIIDEAESCAGGECALDEVEDLILSLQSQQSLLSKRIAEIDGLVKDLEHVNGRDERPVDEVRETVRAIFRIFALGDKASGNDYPALTKPMGYSGETAGGGKTAYDVLPPKPIKK</sequence>
<organism evidence="3">
    <name type="scientific">Skeletonema marinoi</name>
    <dbReference type="NCBI Taxonomy" id="267567"/>
    <lineage>
        <taxon>Eukaryota</taxon>
        <taxon>Sar</taxon>
        <taxon>Stramenopiles</taxon>
        <taxon>Ochrophyta</taxon>
        <taxon>Bacillariophyta</taxon>
        <taxon>Coscinodiscophyceae</taxon>
        <taxon>Thalassiosirophycidae</taxon>
        <taxon>Thalassiosirales</taxon>
        <taxon>Skeletonemataceae</taxon>
        <taxon>Skeletonema</taxon>
        <taxon>Skeletonema marinoi-dohrnii complex</taxon>
    </lineage>
</organism>
<evidence type="ECO:0000313" key="3">
    <source>
        <dbReference type="EMBL" id="CAD9593434.1"/>
    </source>
</evidence>
<feature type="signal peptide" evidence="2">
    <location>
        <begin position="1"/>
        <end position="19"/>
    </location>
</feature>
<protein>
    <submittedName>
        <fullName evidence="3">Uncharacterized protein</fullName>
    </submittedName>
</protein>
<proteinExistence type="predicted"/>
<dbReference type="EMBL" id="HBGZ01010882">
    <property type="protein sequence ID" value="CAD9593434.1"/>
    <property type="molecule type" value="Transcribed_RNA"/>
</dbReference>
<name>A0A7S2L1V7_9STRA</name>
<dbReference type="AlphaFoldDB" id="A0A7S2L1V7"/>
<feature type="chain" id="PRO_5031520163" evidence="2">
    <location>
        <begin position="20"/>
        <end position="156"/>
    </location>
</feature>
<accession>A0A7S2L1V7</accession>
<evidence type="ECO:0000256" key="1">
    <source>
        <dbReference type="SAM" id="MobiDB-lite"/>
    </source>
</evidence>
<gene>
    <name evidence="3" type="ORF">SMAR0320_LOCUS7822</name>
</gene>
<feature type="region of interest" description="Disordered" evidence="1">
    <location>
        <begin position="134"/>
        <end position="156"/>
    </location>
</feature>
<evidence type="ECO:0000256" key="2">
    <source>
        <dbReference type="SAM" id="SignalP"/>
    </source>
</evidence>
<reference evidence="3" key="1">
    <citation type="submission" date="2021-01" db="EMBL/GenBank/DDBJ databases">
        <authorList>
            <person name="Corre E."/>
            <person name="Pelletier E."/>
            <person name="Niang G."/>
            <person name="Scheremetjew M."/>
            <person name="Finn R."/>
            <person name="Kale V."/>
            <person name="Holt S."/>
            <person name="Cochrane G."/>
            <person name="Meng A."/>
            <person name="Brown T."/>
            <person name="Cohen L."/>
        </authorList>
    </citation>
    <scope>NUCLEOTIDE SEQUENCE</scope>
    <source>
        <strain evidence="3">SM1012Den-03</strain>
    </source>
</reference>